<dbReference type="HOGENOM" id="CLU_2273555_0_0_4"/>
<dbReference type="Proteomes" id="UP000027604">
    <property type="component" value="Chromosome I"/>
</dbReference>
<dbReference type="InterPro" id="IPR021733">
    <property type="entry name" value="DUF3304"/>
</dbReference>
<evidence type="ECO:0000313" key="1">
    <source>
        <dbReference type="EMBL" id="CDG84877.1"/>
    </source>
</evidence>
<evidence type="ECO:0000313" key="2">
    <source>
        <dbReference type="Proteomes" id="UP000027604"/>
    </source>
</evidence>
<gene>
    <name evidence="1" type="ORF">GJA_4269</name>
</gene>
<reference evidence="1 2" key="1">
    <citation type="journal article" date="2015" name="Genome Announc.">
        <title>Genome Sequence of Mushroom Soft-Rot Pathogen Janthinobacterium agaricidamnosum.</title>
        <authorList>
            <person name="Graupner K."/>
            <person name="Lackner G."/>
            <person name="Hertweck C."/>
        </authorList>
    </citation>
    <scope>NUCLEOTIDE SEQUENCE [LARGE SCALE GENOMIC DNA]</scope>
    <source>
        <strain evidence="2">NBRC 102515 / DSM 9628</strain>
    </source>
</reference>
<dbReference type="KEGG" id="jag:GJA_4269"/>
<accession>W0VC45</accession>
<name>W0VC45_9BURK</name>
<proteinExistence type="predicted"/>
<dbReference type="AlphaFoldDB" id="W0VC45"/>
<dbReference type="EMBL" id="HG322949">
    <property type="protein sequence ID" value="CDG84877.1"/>
    <property type="molecule type" value="Genomic_DNA"/>
</dbReference>
<organism evidence="1 2">
    <name type="scientific">Janthinobacterium agaricidamnosum NBRC 102515 = DSM 9628</name>
    <dbReference type="NCBI Taxonomy" id="1349767"/>
    <lineage>
        <taxon>Bacteria</taxon>
        <taxon>Pseudomonadati</taxon>
        <taxon>Pseudomonadota</taxon>
        <taxon>Betaproteobacteria</taxon>
        <taxon>Burkholderiales</taxon>
        <taxon>Oxalobacteraceae</taxon>
        <taxon>Janthinobacterium</taxon>
    </lineage>
</organism>
<dbReference type="Pfam" id="PF11745">
    <property type="entry name" value="DUF3304"/>
    <property type="match status" value="1"/>
</dbReference>
<protein>
    <submittedName>
        <fullName evidence="1">Uncharacterized protein</fullName>
    </submittedName>
</protein>
<keyword evidence="2" id="KW-1185">Reference proteome</keyword>
<sequence length="102" mass="12205">MIPKKWRAGLKAEIEWSYDTEQNDPNPPLPSQKIIIDIPEYRKPGRIQVHFYDNHRIKLVVSDCSITHPFYPMSEKDKFPWISYDKEEEIKAMKRDGRKNQC</sequence>